<comment type="function">
    <text evidence="2">Adenine glycosylase active on G-A mispairs. MutY also corrects error-prone DNA synthesis past GO lesions which are due to the oxidatively damaged form of guanine: 7,8-dihydro-8-oxoguanine (8-oxo-dGTP).</text>
</comment>
<dbReference type="InterPro" id="IPR044298">
    <property type="entry name" value="MIG/MutY"/>
</dbReference>
<feature type="domain" description="HhH-GPD" evidence="15">
    <location>
        <begin position="40"/>
        <end position="191"/>
    </location>
</feature>
<keyword evidence="17" id="KW-1185">Reference proteome</keyword>
<dbReference type="Gene3D" id="1.10.1670.10">
    <property type="entry name" value="Helix-hairpin-Helix base-excision DNA repair enzymes (C-terminal)"/>
    <property type="match status" value="1"/>
</dbReference>
<dbReference type="SUPFAM" id="SSF55811">
    <property type="entry name" value="Nudix"/>
    <property type="match status" value="1"/>
</dbReference>
<evidence type="ECO:0000256" key="2">
    <source>
        <dbReference type="ARBA" id="ARBA00002933"/>
    </source>
</evidence>
<dbReference type="PANTHER" id="PTHR42944:SF1">
    <property type="entry name" value="ADENINE DNA GLYCOSYLASE"/>
    <property type="match status" value="1"/>
</dbReference>
<dbReference type="CDD" id="cd00056">
    <property type="entry name" value="ENDO3c"/>
    <property type="match status" value="1"/>
</dbReference>
<dbReference type="GO" id="GO:0006298">
    <property type="term" value="P:mismatch repair"/>
    <property type="evidence" value="ECO:0007669"/>
    <property type="project" value="TreeGrafter"/>
</dbReference>
<keyword evidence="8 14" id="KW-0227">DNA damage</keyword>
<comment type="cofactor">
    <cofactor evidence="14">
        <name>[4Fe-4S] cluster</name>
        <dbReference type="ChEBI" id="CHEBI:49883"/>
    </cofactor>
    <text evidence="14">Binds 1 [4Fe-4S] cluster.</text>
</comment>
<dbReference type="Gene3D" id="1.10.340.30">
    <property type="entry name" value="Hypothetical protein, domain 2"/>
    <property type="match status" value="1"/>
</dbReference>
<dbReference type="InterPro" id="IPR003265">
    <property type="entry name" value="HhH-GPD_domain"/>
</dbReference>
<dbReference type="Pfam" id="PF10576">
    <property type="entry name" value="EndIII_4Fe-2S"/>
    <property type="match status" value="1"/>
</dbReference>
<dbReference type="InterPro" id="IPR011257">
    <property type="entry name" value="DNA_glycosylase"/>
</dbReference>
<evidence type="ECO:0000256" key="8">
    <source>
        <dbReference type="ARBA" id="ARBA00022763"/>
    </source>
</evidence>
<evidence type="ECO:0000256" key="1">
    <source>
        <dbReference type="ARBA" id="ARBA00000843"/>
    </source>
</evidence>
<evidence type="ECO:0000313" key="16">
    <source>
        <dbReference type="EMBL" id="CAI9121420.1"/>
    </source>
</evidence>
<keyword evidence="10 14" id="KW-0408">Iron</keyword>
<dbReference type="FunFam" id="1.10.340.30:FF:000002">
    <property type="entry name" value="Adenine DNA glycosylase"/>
    <property type="match status" value="1"/>
</dbReference>
<evidence type="ECO:0000256" key="5">
    <source>
        <dbReference type="ARBA" id="ARBA00022023"/>
    </source>
</evidence>
<dbReference type="InterPro" id="IPR023170">
    <property type="entry name" value="HhH_base_excis_C"/>
</dbReference>
<dbReference type="Gene3D" id="3.90.79.10">
    <property type="entry name" value="Nucleoside Triphosphate Pyrophosphohydrolase"/>
    <property type="match status" value="1"/>
</dbReference>
<reference evidence="16" key="1">
    <citation type="submission" date="2023-03" db="EMBL/GenBank/DDBJ databases">
        <authorList>
            <person name="Cleenwerck I."/>
        </authorList>
    </citation>
    <scope>NUCLEOTIDE SEQUENCE</scope>
    <source>
        <strain evidence="16">LMG 32879</strain>
    </source>
</reference>
<dbReference type="InterPro" id="IPR015797">
    <property type="entry name" value="NUDIX_hydrolase-like_dom_sf"/>
</dbReference>
<evidence type="ECO:0000259" key="15">
    <source>
        <dbReference type="SMART" id="SM00478"/>
    </source>
</evidence>
<proteinExistence type="inferred from homology"/>
<evidence type="ECO:0000256" key="4">
    <source>
        <dbReference type="ARBA" id="ARBA00012045"/>
    </source>
</evidence>
<dbReference type="InterPro" id="IPR005760">
    <property type="entry name" value="A/G_AdeGlyc_MutY"/>
</dbReference>
<dbReference type="GO" id="GO:0035485">
    <property type="term" value="F:adenine/guanine mispair binding"/>
    <property type="evidence" value="ECO:0007669"/>
    <property type="project" value="TreeGrafter"/>
</dbReference>
<gene>
    <name evidence="16" type="primary">mutY</name>
    <name evidence="16" type="ORF">LMG32879_002267</name>
</gene>
<keyword evidence="7" id="KW-0479">Metal-binding</keyword>
<dbReference type="Proteomes" id="UP001176960">
    <property type="component" value="Unassembled WGS sequence"/>
</dbReference>
<evidence type="ECO:0000256" key="7">
    <source>
        <dbReference type="ARBA" id="ARBA00022723"/>
    </source>
</evidence>
<accession>A0AA35XYJ6</accession>
<dbReference type="EMBL" id="CATKSH010000015">
    <property type="protein sequence ID" value="CAI9121420.1"/>
    <property type="molecule type" value="Genomic_DNA"/>
</dbReference>
<keyword evidence="13 14" id="KW-0326">Glycosidase</keyword>
<evidence type="ECO:0000256" key="3">
    <source>
        <dbReference type="ARBA" id="ARBA00008343"/>
    </source>
</evidence>
<evidence type="ECO:0000256" key="6">
    <source>
        <dbReference type="ARBA" id="ARBA00022485"/>
    </source>
</evidence>
<comment type="similarity">
    <text evidence="3 14">Belongs to the Nth/MutY family.</text>
</comment>
<dbReference type="SMART" id="SM00525">
    <property type="entry name" value="FES"/>
    <property type="match status" value="1"/>
</dbReference>
<dbReference type="GO" id="GO:0034039">
    <property type="term" value="F:8-oxo-7,8-dihydroguanine DNA N-glycosylase activity"/>
    <property type="evidence" value="ECO:0007669"/>
    <property type="project" value="TreeGrafter"/>
</dbReference>
<comment type="catalytic activity">
    <reaction evidence="1 14">
        <text>Hydrolyzes free adenine bases from 7,8-dihydro-8-oxoguanine:adenine mismatched double-stranded DNA, leaving an apurinic site.</text>
        <dbReference type="EC" id="3.2.2.31"/>
    </reaction>
</comment>
<dbReference type="GO" id="GO:0032357">
    <property type="term" value="F:oxidized purine DNA binding"/>
    <property type="evidence" value="ECO:0007669"/>
    <property type="project" value="TreeGrafter"/>
</dbReference>
<dbReference type="InterPro" id="IPR004035">
    <property type="entry name" value="Endouclease-III_FeS-bd_BS"/>
</dbReference>
<evidence type="ECO:0000256" key="9">
    <source>
        <dbReference type="ARBA" id="ARBA00022801"/>
    </source>
</evidence>
<organism evidence="16 17">
    <name type="scientific">Brytella acorum</name>
    <dbReference type="NCBI Taxonomy" id="2959299"/>
    <lineage>
        <taxon>Bacteria</taxon>
        <taxon>Pseudomonadati</taxon>
        <taxon>Pseudomonadota</taxon>
        <taxon>Alphaproteobacteria</taxon>
        <taxon>Acetobacterales</taxon>
        <taxon>Acetobacteraceae</taxon>
        <taxon>Brytella</taxon>
    </lineage>
</organism>
<dbReference type="GO" id="GO:0006284">
    <property type="term" value="P:base-excision repair"/>
    <property type="evidence" value="ECO:0007669"/>
    <property type="project" value="UniProtKB-UniRule"/>
</dbReference>
<dbReference type="PROSITE" id="PS00764">
    <property type="entry name" value="ENDONUCLEASE_III_1"/>
    <property type="match status" value="1"/>
</dbReference>
<dbReference type="GO" id="GO:0046872">
    <property type="term" value="F:metal ion binding"/>
    <property type="evidence" value="ECO:0007669"/>
    <property type="project" value="UniProtKB-UniRule"/>
</dbReference>
<comment type="caution">
    <text evidence="16">The sequence shown here is derived from an EMBL/GenBank/DDBJ whole genome shotgun (WGS) entry which is preliminary data.</text>
</comment>
<dbReference type="Pfam" id="PF00730">
    <property type="entry name" value="HhH-GPD"/>
    <property type="match status" value="1"/>
</dbReference>
<evidence type="ECO:0000256" key="12">
    <source>
        <dbReference type="ARBA" id="ARBA00023204"/>
    </source>
</evidence>
<dbReference type="GO" id="GO:0000701">
    <property type="term" value="F:purine-specific mismatch base pair DNA N-glycosylase activity"/>
    <property type="evidence" value="ECO:0007669"/>
    <property type="project" value="UniProtKB-EC"/>
</dbReference>
<dbReference type="SMART" id="SM00478">
    <property type="entry name" value="ENDO3c"/>
    <property type="match status" value="1"/>
</dbReference>
<protein>
    <recommendedName>
        <fullName evidence="5 14">Adenine DNA glycosylase</fullName>
        <ecNumber evidence="4 14">3.2.2.31</ecNumber>
    </recommendedName>
</protein>
<evidence type="ECO:0000256" key="10">
    <source>
        <dbReference type="ARBA" id="ARBA00023004"/>
    </source>
</evidence>
<dbReference type="EC" id="3.2.2.31" evidence="4 14"/>
<evidence type="ECO:0000313" key="17">
    <source>
        <dbReference type="Proteomes" id="UP001176960"/>
    </source>
</evidence>
<evidence type="ECO:0000256" key="13">
    <source>
        <dbReference type="ARBA" id="ARBA00023295"/>
    </source>
</evidence>
<keyword evidence="6" id="KW-0004">4Fe-4S</keyword>
<dbReference type="RefSeq" id="WP_289842743.1">
    <property type="nucleotide sequence ID" value="NZ_CATKSH010000015.1"/>
</dbReference>
<keyword evidence="11" id="KW-0411">Iron-sulfur</keyword>
<dbReference type="Pfam" id="PF14815">
    <property type="entry name" value="NUDIX_4"/>
    <property type="match status" value="1"/>
</dbReference>
<evidence type="ECO:0000256" key="11">
    <source>
        <dbReference type="ARBA" id="ARBA00023014"/>
    </source>
</evidence>
<dbReference type="SUPFAM" id="SSF48150">
    <property type="entry name" value="DNA-glycosylase"/>
    <property type="match status" value="1"/>
</dbReference>
<dbReference type="CDD" id="cd03431">
    <property type="entry name" value="NUDIX_DNA_Glycosylase_C-MutY"/>
    <property type="match status" value="1"/>
</dbReference>
<name>A0AA35XYJ6_9PROT</name>
<dbReference type="PANTHER" id="PTHR42944">
    <property type="entry name" value="ADENINE DNA GLYCOSYLASE"/>
    <property type="match status" value="1"/>
</dbReference>
<keyword evidence="12" id="KW-0234">DNA repair</keyword>
<dbReference type="AlphaFoldDB" id="A0AA35XYJ6"/>
<dbReference type="GO" id="GO:0051539">
    <property type="term" value="F:4 iron, 4 sulfur cluster binding"/>
    <property type="evidence" value="ECO:0007669"/>
    <property type="project" value="UniProtKB-UniRule"/>
</dbReference>
<dbReference type="NCBIfam" id="TIGR01084">
    <property type="entry name" value="mutY"/>
    <property type="match status" value="1"/>
</dbReference>
<evidence type="ECO:0000256" key="14">
    <source>
        <dbReference type="RuleBase" id="RU365096"/>
    </source>
</evidence>
<sequence>MSPSASHLLQWYDRHRRDLPWRAADHESPDPYHVWLSEIMLQQTTVTAVRSYYARFLARFPTITTLAAAPRDDVLALWAGLGYYSRARNLHACAQIVAARGGFPKSVGELRALPGIGEYTSRAVAAIAFNEPVVPVDGNVERVTARVFAIEEALPGARPAIARAAATLNTDPEAQARPSAFAQALFDLGATICTPRNPACGICPWQDGCAARKAGLAAELPRRAKRMAKPPRYGVCFVLRDQKGNFWLTRRPETGLLAGMTAFPGTPWRATRWTVEEAARHAPSTVDFELVGDVVHVFTHLTLHLSVYRGIINTFGQNSDGFACHPDNVMRQALPSVMRKCLRLAAPDLCKETEQ</sequence>
<dbReference type="InterPro" id="IPR029119">
    <property type="entry name" value="MutY_C"/>
</dbReference>
<dbReference type="InterPro" id="IPR003651">
    <property type="entry name" value="Endonuclease3_FeS-loop_motif"/>
</dbReference>
<keyword evidence="9" id="KW-0378">Hydrolase</keyword>